<evidence type="ECO:0000313" key="1">
    <source>
        <dbReference type="EMBL" id="KAI9918270.1"/>
    </source>
</evidence>
<name>A0ACC0WHY9_9STRA</name>
<gene>
    <name evidence="1" type="ORF">PsorP6_011901</name>
</gene>
<protein>
    <submittedName>
        <fullName evidence="1">Uncharacterized protein</fullName>
    </submittedName>
</protein>
<accession>A0ACC0WHY9</accession>
<comment type="caution">
    <text evidence="1">The sequence shown here is derived from an EMBL/GenBank/DDBJ whole genome shotgun (WGS) entry which is preliminary data.</text>
</comment>
<dbReference type="EMBL" id="CM047591">
    <property type="protein sequence ID" value="KAI9918270.1"/>
    <property type="molecule type" value="Genomic_DNA"/>
</dbReference>
<organism evidence="1 2">
    <name type="scientific">Peronosclerospora sorghi</name>
    <dbReference type="NCBI Taxonomy" id="230839"/>
    <lineage>
        <taxon>Eukaryota</taxon>
        <taxon>Sar</taxon>
        <taxon>Stramenopiles</taxon>
        <taxon>Oomycota</taxon>
        <taxon>Peronosporomycetes</taxon>
        <taxon>Peronosporales</taxon>
        <taxon>Peronosporaceae</taxon>
        <taxon>Peronosclerospora</taxon>
    </lineage>
</organism>
<evidence type="ECO:0000313" key="2">
    <source>
        <dbReference type="Proteomes" id="UP001163321"/>
    </source>
</evidence>
<reference evidence="1 2" key="1">
    <citation type="journal article" date="2022" name="bioRxiv">
        <title>The genome of the oomycete Peronosclerospora sorghi, a cosmopolitan pathogen of maize and sorghum, is inflated with dispersed pseudogenes.</title>
        <authorList>
            <person name="Fletcher K."/>
            <person name="Martin F."/>
            <person name="Isakeit T."/>
            <person name="Cavanaugh K."/>
            <person name="Magill C."/>
            <person name="Michelmore R."/>
        </authorList>
    </citation>
    <scope>NUCLEOTIDE SEQUENCE [LARGE SCALE GENOMIC DNA]</scope>
    <source>
        <strain evidence="1">P6</strain>
    </source>
</reference>
<proteinExistence type="predicted"/>
<keyword evidence="2" id="KW-1185">Reference proteome</keyword>
<dbReference type="Proteomes" id="UP001163321">
    <property type="component" value="Chromosome 12"/>
</dbReference>
<sequence length="90" mass="10132">MNNIRQYSSPTQMPAMLLCKDVGETNGALKTIARNAFMISVNRECFCLSLQSFRLTHVILVLCSCTHTKDVDGLEKALVGRRQKENCVIR</sequence>